<proteinExistence type="predicted"/>
<keyword evidence="2" id="KW-0808">Transferase</keyword>
<dbReference type="NCBIfam" id="TIGR00128">
    <property type="entry name" value="fabD"/>
    <property type="match status" value="1"/>
</dbReference>
<keyword evidence="8" id="KW-1185">Reference proteome</keyword>
<dbReference type="InterPro" id="IPR001227">
    <property type="entry name" value="Ac_transferase_dom_sf"/>
</dbReference>
<comment type="catalytic activity">
    <reaction evidence="4">
        <text>holo-[ACP] + malonyl-CoA = malonyl-[ACP] + CoA</text>
        <dbReference type="Rhea" id="RHEA:41792"/>
        <dbReference type="Rhea" id="RHEA-COMP:9623"/>
        <dbReference type="Rhea" id="RHEA-COMP:9685"/>
        <dbReference type="ChEBI" id="CHEBI:57287"/>
        <dbReference type="ChEBI" id="CHEBI:57384"/>
        <dbReference type="ChEBI" id="CHEBI:64479"/>
        <dbReference type="ChEBI" id="CHEBI:78449"/>
        <dbReference type="EC" id="2.3.1.39"/>
    </reaction>
</comment>
<dbReference type="InterPro" id="IPR004410">
    <property type="entry name" value="Malonyl_CoA-ACP_transAc_FabD"/>
</dbReference>
<evidence type="ECO:0000259" key="6">
    <source>
        <dbReference type="SMART" id="SM00827"/>
    </source>
</evidence>
<feature type="region of interest" description="Disordered" evidence="5">
    <location>
        <begin position="74"/>
        <end position="125"/>
    </location>
</feature>
<name>A0A9P3M0D2_9FUNG</name>
<reference evidence="7" key="2">
    <citation type="journal article" date="2022" name="Microbiol. Resour. Announc.">
        <title>Whole-Genome Sequence of Entomortierella parvispora E1425, a Mucoromycotan Fungus Associated with Burkholderiaceae-Related Endosymbiotic Bacteria.</title>
        <authorList>
            <person name="Herlambang A."/>
            <person name="Guo Y."/>
            <person name="Takashima Y."/>
            <person name="Narisawa K."/>
            <person name="Ohta H."/>
            <person name="Nishizawa T."/>
        </authorList>
    </citation>
    <scope>NUCLEOTIDE SEQUENCE</scope>
    <source>
        <strain evidence="7">E1425</strain>
    </source>
</reference>
<dbReference type="EC" id="2.3.1.39" evidence="1"/>
<dbReference type="PANTHER" id="PTHR42681:SF1">
    <property type="entry name" value="MALONYL-COA-ACYL CARRIER PROTEIN TRANSACYLASE, MITOCHONDRIAL"/>
    <property type="match status" value="1"/>
</dbReference>
<dbReference type="InterPro" id="IPR050858">
    <property type="entry name" value="Mal-CoA-ACP_Trans/PKS_FabD"/>
</dbReference>
<evidence type="ECO:0000256" key="3">
    <source>
        <dbReference type="ARBA" id="ARBA00023315"/>
    </source>
</evidence>
<organism evidence="7 8">
    <name type="scientific">Entomortierella parvispora</name>
    <dbReference type="NCBI Taxonomy" id="205924"/>
    <lineage>
        <taxon>Eukaryota</taxon>
        <taxon>Fungi</taxon>
        <taxon>Fungi incertae sedis</taxon>
        <taxon>Mucoromycota</taxon>
        <taxon>Mortierellomycotina</taxon>
        <taxon>Mortierellomycetes</taxon>
        <taxon>Mortierellales</taxon>
        <taxon>Mortierellaceae</taxon>
        <taxon>Entomortierella</taxon>
    </lineage>
</organism>
<feature type="domain" description="Malonyl-CoA:ACP transacylase (MAT)" evidence="6">
    <location>
        <begin position="138"/>
        <end position="447"/>
    </location>
</feature>
<evidence type="ECO:0000256" key="4">
    <source>
        <dbReference type="ARBA" id="ARBA00048462"/>
    </source>
</evidence>
<dbReference type="Proteomes" id="UP000827284">
    <property type="component" value="Unassembled WGS sequence"/>
</dbReference>
<evidence type="ECO:0000256" key="1">
    <source>
        <dbReference type="ARBA" id="ARBA00013258"/>
    </source>
</evidence>
<dbReference type="InterPro" id="IPR014043">
    <property type="entry name" value="Acyl_transferase_dom"/>
</dbReference>
<dbReference type="Gene3D" id="3.30.70.250">
    <property type="entry name" value="Malonyl-CoA ACP transacylase, ACP-binding"/>
    <property type="match status" value="1"/>
</dbReference>
<feature type="compositionally biased region" description="Low complexity" evidence="5">
    <location>
        <begin position="74"/>
        <end position="107"/>
    </location>
</feature>
<dbReference type="InterPro" id="IPR016035">
    <property type="entry name" value="Acyl_Trfase/lysoPLipase"/>
</dbReference>
<evidence type="ECO:0000256" key="2">
    <source>
        <dbReference type="ARBA" id="ARBA00022679"/>
    </source>
</evidence>
<dbReference type="SUPFAM" id="SSF52151">
    <property type="entry name" value="FabD/lysophospholipase-like"/>
    <property type="match status" value="1"/>
</dbReference>
<dbReference type="PANTHER" id="PTHR42681">
    <property type="entry name" value="MALONYL-COA-ACYL CARRIER PROTEIN TRANSACYLASE, MITOCHONDRIAL"/>
    <property type="match status" value="1"/>
</dbReference>
<dbReference type="GO" id="GO:0005739">
    <property type="term" value="C:mitochondrion"/>
    <property type="evidence" value="ECO:0007669"/>
    <property type="project" value="TreeGrafter"/>
</dbReference>
<dbReference type="SMART" id="SM00827">
    <property type="entry name" value="PKS_AT"/>
    <property type="match status" value="1"/>
</dbReference>
<dbReference type="Gene3D" id="3.40.366.10">
    <property type="entry name" value="Malonyl-Coenzyme A Acyl Carrier Protein, domain 2"/>
    <property type="match status" value="1"/>
</dbReference>
<dbReference type="GO" id="GO:0006633">
    <property type="term" value="P:fatty acid biosynthetic process"/>
    <property type="evidence" value="ECO:0007669"/>
    <property type="project" value="TreeGrafter"/>
</dbReference>
<comment type="caution">
    <text evidence="7">The sequence shown here is derived from an EMBL/GenBank/DDBJ whole genome shotgun (WGS) entry which is preliminary data.</text>
</comment>
<protein>
    <recommendedName>
        <fullName evidence="1">[acyl-carrier-protein] S-malonyltransferase</fullName>
        <ecNumber evidence="1">2.3.1.39</ecNumber>
    </recommendedName>
</protein>
<gene>
    <name evidence="7" type="ORF">EMPS_09512</name>
</gene>
<dbReference type="EMBL" id="BQFW01000013">
    <property type="protein sequence ID" value="GJJ77153.1"/>
    <property type="molecule type" value="Genomic_DNA"/>
</dbReference>
<accession>A0A9P3M0D2</accession>
<keyword evidence="3" id="KW-0012">Acyltransferase</keyword>
<evidence type="ECO:0000313" key="7">
    <source>
        <dbReference type="EMBL" id="GJJ77153.1"/>
    </source>
</evidence>
<reference evidence="7" key="1">
    <citation type="submission" date="2021-11" db="EMBL/GenBank/DDBJ databases">
        <authorList>
            <person name="Herlambang A."/>
            <person name="Guo Y."/>
            <person name="Takashima Y."/>
            <person name="Nishizawa T."/>
        </authorList>
    </citation>
    <scope>NUCLEOTIDE SEQUENCE</scope>
    <source>
        <strain evidence="7">E1425</strain>
    </source>
</reference>
<feature type="compositionally biased region" description="Low complexity" evidence="5">
    <location>
        <begin position="28"/>
        <end position="52"/>
    </location>
</feature>
<evidence type="ECO:0000313" key="8">
    <source>
        <dbReference type="Proteomes" id="UP000827284"/>
    </source>
</evidence>
<evidence type="ECO:0000256" key="5">
    <source>
        <dbReference type="SAM" id="MobiDB-lite"/>
    </source>
</evidence>
<sequence>MACSSVRSAVVDKVTAAPITTLARGILPRTSRSSTTSAPRATSSPILSSTSPLPSPRPASQNLIRTSSTAPVYSVSWPTHSSSSSNASSPPTAPATASTITSKPSPAVVSPSRSNRFVPRNRRSLTSAGGHSNNWAILFPGQGSQFVGMGKDLYDAYPAARQVVDEADDALGGTLKHVMFEGSQEDLTRTENAQPAILTTSIAMLRVLELERGFKIEDSCRYALGHSLGEYSALVATKAVTLQDAVKLVRLRGEAMTKAVTNKGTTAMSALVVRSSKLEELVKAMEEIRETLPSGELAEIANINSSFQVVISGTVRGVDHASRMLQARKIAARAVDLPVSAPFHCSLMQPAADAMREALKDVEFKKPTISVISNVTAKPIENVEDISDLLVRQVTGTVQWHTSIAYLREQEDVHDYISLGPGKVLANLLRKEYPTDFVKTVTTASDIEQW</sequence>
<dbReference type="SUPFAM" id="SSF55048">
    <property type="entry name" value="Probable ACP-binding domain of malonyl-CoA ACP transacylase"/>
    <property type="match status" value="1"/>
</dbReference>
<dbReference type="GO" id="GO:0004314">
    <property type="term" value="F:[acyl-carrier-protein] S-malonyltransferase activity"/>
    <property type="evidence" value="ECO:0007669"/>
    <property type="project" value="UniProtKB-EC"/>
</dbReference>
<dbReference type="OrthoDB" id="541883at2759"/>
<feature type="region of interest" description="Disordered" evidence="5">
    <location>
        <begin position="27"/>
        <end position="62"/>
    </location>
</feature>
<dbReference type="AlphaFoldDB" id="A0A9P3M0D2"/>
<dbReference type="Pfam" id="PF00698">
    <property type="entry name" value="Acyl_transf_1"/>
    <property type="match status" value="1"/>
</dbReference>
<dbReference type="InterPro" id="IPR016036">
    <property type="entry name" value="Malonyl_transacylase_ACP-bd"/>
</dbReference>